<organism evidence="3 4">
    <name type="scientific">Ceutorhynchus assimilis</name>
    <name type="common">cabbage seed weevil</name>
    <dbReference type="NCBI Taxonomy" id="467358"/>
    <lineage>
        <taxon>Eukaryota</taxon>
        <taxon>Metazoa</taxon>
        <taxon>Ecdysozoa</taxon>
        <taxon>Arthropoda</taxon>
        <taxon>Hexapoda</taxon>
        <taxon>Insecta</taxon>
        <taxon>Pterygota</taxon>
        <taxon>Neoptera</taxon>
        <taxon>Endopterygota</taxon>
        <taxon>Coleoptera</taxon>
        <taxon>Polyphaga</taxon>
        <taxon>Cucujiformia</taxon>
        <taxon>Curculionidae</taxon>
        <taxon>Ceutorhynchinae</taxon>
        <taxon>Ceutorhynchus</taxon>
    </lineage>
</organism>
<accession>A0A9N9MZ16</accession>
<dbReference type="EMBL" id="OU892285">
    <property type="protein sequence ID" value="CAG9773314.1"/>
    <property type="molecule type" value="Genomic_DNA"/>
</dbReference>
<keyword evidence="4" id="KW-1185">Reference proteome</keyword>
<evidence type="ECO:0000313" key="2">
    <source>
        <dbReference type="EMBL" id="CAG9765881.1"/>
    </source>
</evidence>
<name>A0A9N9MZ16_9CUCU</name>
<evidence type="ECO:0000313" key="3">
    <source>
        <dbReference type="EMBL" id="CAG9773314.1"/>
    </source>
</evidence>
<gene>
    <name evidence="3" type="ORF">CEUTPL_LOCUS13706</name>
    <name evidence="2" type="ORF">CEUTPL_LOCUS6481</name>
</gene>
<feature type="region of interest" description="Disordered" evidence="1">
    <location>
        <begin position="33"/>
        <end position="66"/>
    </location>
</feature>
<evidence type="ECO:0000256" key="1">
    <source>
        <dbReference type="SAM" id="MobiDB-lite"/>
    </source>
</evidence>
<dbReference type="AlphaFoldDB" id="A0A9N9MZ16"/>
<proteinExistence type="predicted"/>
<dbReference type="Proteomes" id="UP001152799">
    <property type="component" value="Chromosome 9"/>
</dbReference>
<dbReference type="EMBL" id="OU892279">
    <property type="protein sequence ID" value="CAG9765881.1"/>
    <property type="molecule type" value="Genomic_DNA"/>
</dbReference>
<sequence>MVRRCIICKDSKQNSIFRRFPVNLDNNKPDWKKKRIRPDAEPRLAAFKDPSSFSSDSTLVESPDRNPQEISSIQNLWMIILKLSWSSPVGLKSLFCSLTEIWQAPQAAQ</sequence>
<dbReference type="Proteomes" id="UP001152799">
    <property type="component" value="Chromosome 3"/>
</dbReference>
<evidence type="ECO:0000313" key="4">
    <source>
        <dbReference type="Proteomes" id="UP001152799"/>
    </source>
</evidence>
<protein>
    <submittedName>
        <fullName evidence="2 3">Uncharacterized protein</fullName>
    </submittedName>
</protein>
<reference evidence="3" key="1">
    <citation type="submission" date="2022-01" db="EMBL/GenBank/DDBJ databases">
        <authorList>
            <person name="King R."/>
        </authorList>
    </citation>
    <scope>NUCLEOTIDE SEQUENCE</scope>
</reference>
<feature type="compositionally biased region" description="Polar residues" evidence="1">
    <location>
        <begin position="51"/>
        <end position="60"/>
    </location>
</feature>